<evidence type="ECO:0000313" key="2">
    <source>
        <dbReference type="Proteomes" id="UP001152759"/>
    </source>
</evidence>
<sequence length="262" mass="30245">MVMATDKLMQAAMRLGQLAQKQSVSLWGTQAVSFAIARDNSVDPTKINSLEVIKWVPRNTVNHIDADLFPVAVRKINFEFLLRAEAWLKEAPANLNILVQFCQSEELFQLEEFYALSPQCEDLADRLDWLAATRIQIFWRDLALEFQTKKLTDTPFYTKIFERSNKVNFKDQLSAITEEITEYLQEGLIHQSLDDDDEEKEAEVEIIQEQRALFKLEHVRGRQEQLLDVQIILLDDFITEAQEAAIIMPSCGIKHSVLILLF</sequence>
<name>A0A9P0A9K0_BEMTA</name>
<evidence type="ECO:0000313" key="1">
    <source>
        <dbReference type="EMBL" id="CAH0386746.1"/>
    </source>
</evidence>
<proteinExistence type="predicted"/>
<dbReference type="Proteomes" id="UP001152759">
    <property type="component" value="Chromosome 3"/>
</dbReference>
<gene>
    <name evidence="1" type="ORF">BEMITA_LOCUS5820</name>
</gene>
<reference evidence="1" key="1">
    <citation type="submission" date="2021-12" db="EMBL/GenBank/DDBJ databases">
        <authorList>
            <person name="King R."/>
        </authorList>
    </citation>
    <scope>NUCLEOTIDE SEQUENCE</scope>
</reference>
<organism evidence="1 2">
    <name type="scientific">Bemisia tabaci</name>
    <name type="common">Sweetpotato whitefly</name>
    <name type="synonym">Aleurodes tabaci</name>
    <dbReference type="NCBI Taxonomy" id="7038"/>
    <lineage>
        <taxon>Eukaryota</taxon>
        <taxon>Metazoa</taxon>
        <taxon>Ecdysozoa</taxon>
        <taxon>Arthropoda</taxon>
        <taxon>Hexapoda</taxon>
        <taxon>Insecta</taxon>
        <taxon>Pterygota</taxon>
        <taxon>Neoptera</taxon>
        <taxon>Paraneoptera</taxon>
        <taxon>Hemiptera</taxon>
        <taxon>Sternorrhyncha</taxon>
        <taxon>Aleyrodoidea</taxon>
        <taxon>Aleyrodidae</taxon>
        <taxon>Aleyrodinae</taxon>
        <taxon>Bemisia</taxon>
    </lineage>
</organism>
<accession>A0A9P0A9K0</accession>
<keyword evidence="2" id="KW-1185">Reference proteome</keyword>
<dbReference type="AlphaFoldDB" id="A0A9P0A9K0"/>
<dbReference type="EMBL" id="OU963864">
    <property type="protein sequence ID" value="CAH0386746.1"/>
    <property type="molecule type" value="Genomic_DNA"/>
</dbReference>
<protein>
    <submittedName>
        <fullName evidence="1">Uncharacterized protein</fullName>
    </submittedName>
</protein>